<evidence type="ECO:0000313" key="2">
    <source>
        <dbReference type="Proteomes" id="UP000221020"/>
    </source>
</evidence>
<organism evidence="1 2">
    <name type="scientific">Bacillus pseudomycoides</name>
    <dbReference type="NCBI Taxonomy" id="64104"/>
    <lineage>
        <taxon>Bacteria</taxon>
        <taxon>Bacillati</taxon>
        <taxon>Bacillota</taxon>
        <taxon>Bacilli</taxon>
        <taxon>Bacillales</taxon>
        <taxon>Bacillaceae</taxon>
        <taxon>Bacillus</taxon>
        <taxon>Bacillus cereus group</taxon>
    </lineage>
</organism>
<gene>
    <name evidence="1" type="ORF">CON65_20450</name>
</gene>
<name>A0AA91V955_9BACI</name>
<dbReference type="Proteomes" id="UP000221020">
    <property type="component" value="Unassembled WGS sequence"/>
</dbReference>
<dbReference type="AlphaFoldDB" id="A0AA91V955"/>
<comment type="caution">
    <text evidence="1">The sequence shown here is derived from an EMBL/GenBank/DDBJ whole genome shotgun (WGS) entry which is preliminary data.</text>
</comment>
<reference evidence="1 2" key="1">
    <citation type="submission" date="2017-09" db="EMBL/GenBank/DDBJ databases">
        <title>Large-scale bioinformatics analysis of Bacillus genomes uncovers conserved roles of natural products in bacterial physiology.</title>
        <authorList>
            <consortium name="Agbiome Team Llc"/>
            <person name="Bleich R.M."/>
            <person name="Grubbs K.J."/>
            <person name="Santa Maria K.C."/>
            <person name="Allen S.E."/>
            <person name="Farag S."/>
            <person name="Shank E.A."/>
            <person name="Bowers A."/>
        </authorList>
    </citation>
    <scope>NUCLEOTIDE SEQUENCE [LARGE SCALE GENOMIC DNA]</scope>
    <source>
        <strain evidence="1 2">AFS092012</strain>
    </source>
</reference>
<sequence>MCNSYGKPTRKNFNFLLLVVVLFQLGMQIGKGILDALQYLKKFESMGHFKQELENYMKRHESGSIPDSCPRSTLFNID</sequence>
<proteinExistence type="predicted"/>
<accession>A0AA91V955</accession>
<protein>
    <submittedName>
        <fullName evidence="1">Uncharacterized protein</fullName>
    </submittedName>
</protein>
<dbReference type="EMBL" id="NVOR01000093">
    <property type="protein sequence ID" value="PED80866.1"/>
    <property type="molecule type" value="Genomic_DNA"/>
</dbReference>
<evidence type="ECO:0000313" key="1">
    <source>
        <dbReference type="EMBL" id="PED80866.1"/>
    </source>
</evidence>